<feature type="compositionally biased region" description="Polar residues" evidence="5">
    <location>
        <begin position="879"/>
        <end position="888"/>
    </location>
</feature>
<feature type="region of interest" description="Disordered" evidence="5">
    <location>
        <begin position="271"/>
        <end position="316"/>
    </location>
</feature>
<evidence type="ECO:0000313" key="7">
    <source>
        <dbReference type="EMBL" id="KAF8568777.1"/>
    </source>
</evidence>
<keyword evidence="2 4" id="KW-0863">Zinc-finger</keyword>
<feature type="compositionally biased region" description="Polar residues" evidence="5">
    <location>
        <begin position="677"/>
        <end position="688"/>
    </location>
</feature>
<reference evidence="7 8" key="1">
    <citation type="submission" date="2019-07" db="EMBL/GenBank/DDBJ databases">
        <title>Annotation for the trematode Paragonimus westermani.</title>
        <authorList>
            <person name="Choi Y.-J."/>
        </authorList>
    </citation>
    <scope>NUCLEOTIDE SEQUENCE [LARGE SCALE GENOMIC DNA]</scope>
    <source>
        <strain evidence="7">180907_Pwestermani</strain>
    </source>
</reference>
<feature type="region of interest" description="Disordered" evidence="5">
    <location>
        <begin position="498"/>
        <end position="533"/>
    </location>
</feature>
<dbReference type="OrthoDB" id="10055895at2759"/>
<feature type="compositionally biased region" description="Basic residues" evidence="5">
    <location>
        <begin position="703"/>
        <end position="716"/>
    </location>
</feature>
<dbReference type="PANTHER" id="PTHR14296:SF16">
    <property type="entry name" value="REMODELING AND SPACING FACTOR 1"/>
    <property type="match status" value="1"/>
</dbReference>
<feature type="compositionally biased region" description="Basic residues" evidence="5">
    <location>
        <begin position="912"/>
        <end position="928"/>
    </location>
</feature>
<feature type="compositionally biased region" description="Pro residues" evidence="5">
    <location>
        <begin position="230"/>
        <end position="242"/>
    </location>
</feature>
<proteinExistence type="predicted"/>
<dbReference type="SMART" id="SM00249">
    <property type="entry name" value="PHD"/>
    <property type="match status" value="1"/>
</dbReference>
<dbReference type="CDD" id="cd15543">
    <property type="entry name" value="PHD_RSF1"/>
    <property type="match status" value="1"/>
</dbReference>
<dbReference type="GO" id="GO:0042393">
    <property type="term" value="F:histone binding"/>
    <property type="evidence" value="ECO:0007669"/>
    <property type="project" value="TreeGrafter"/>
</dbReference>
<feature type="compositionally biased region" description="Basic and acidic residues" evidence="5">
    <location>
        <begin position="271"/>
        <end position="283"/>
    </location>
</feature>
<name>A0A8T0DPV5_9TREM</name>
<evidence type="ECO:0000256" key="2">
    <source>
        <dbReference type="ARBA" id="ARBA00022771"/>
    </source>
</evidence>
<organism evidence="7 8">
    <name type="scientific">Paragonimus westermani</name>
    <dbReference type="NCBI Taxonomy" id="34504"/>
    <lineage>
        <taxon>Eukaryota</taxon>
        <taxon>Metazoa</taxon>
        <taxon>Spiralia</taxon>
        <taxon>Lophotrochozoa</taxon>
        <taxon>Platyhelminthes</taxon>
        <taxon>Trematoda</taxon>
        <taxon>Digenea</taxon>
        <taxon>Plagiorchiida</taxon>
        <taxon>Troglotremata</taxon>
        <taxon>Troglotrematidae</taxon>
        <taxon>Paragonimus</taxon>
    </lineage>
</organism>
<keyword evidence="3" id="KW-0862">Zinc</keyword>
<dbReference type="InterPro" id="IPR001965">
    <property type="entry name" value="Znf_PHD"/>
</dbReference>
<evidence type="ECO:0000259" key="6">
    <source>
        <dbReference type="PROSITE" id="PS50016"/>
    </source>
</evidence>
<dbReference type="Pfam" id="PF00628">
    <property type="entry name" value="PHD"/>
    <property type="match status" value="1"/>
</dbReference>
<feature type="region of interest" description="Disordered" evidence="5">
    <location>
        <begin position="790"/>
        <end position="969"/>
    </location>
</feature>
<sequence>MMIANWRKWETLHIKLLNKLKYRARPERWEPVLGRFLQIHTPNMDDLVDAAERLQNGTGVKSEHATSLAYYSLSAATRTKVLLSLLESQFDRNQGFKDKVNLRPSVDLRFRPLGSDVWGRIYWLLKDSEVNVLLYREDTEDETILLICETTNEIRELHDRLKDVCPSEPNLATILASRKNTFPSGGSSPPSTGLTSVVAGLITAQIASTESDQVDQKCLLNGLDPEISSPAPPSPSTPPPTPISCSQIPTSFSDMKTQELYLKLEDAEAEENATRCRTSDMEGSKSSPPGAFADRSDGHEEGPNSVQPTITILPEDNAVTVKPEDEPVFAAVKLDNKTSQKPQTKRSWNVTSVADNSQLTNHTSAEVRRSGRQRKPVEFLTMEPLQPKRVRLKPKTCIKEKSNSEVKSQPVKKRRSKQKSTSEGVLVVTKDKLKKRKRKKHRKHGQRSNPWLNQTSSSETEDEDDTFERALLEHHGVDVTDSDTPCSKGKVDHNMDWFDKPESDFNPDDLSANSDTDSLTQGRNLARQKRLQRRLSNSATVSIPVVEGEDEKDEPCQICQKSCMPEWLLLCDRCDLGHHAMCLCPSLFVIPEGDWFCPRCQHATLLTALLECADAVDAERKKQTIWKRMQERLNYVNISMTNILADDEEDEGIDKTVGGRRRRYDHNAVYFGDQSEDSQTSSQPVNSHSSGVDSVSDEEVGKRSGRSIRRPLRSRPAKNFAFAHGNSRLNGRAKRVRLDSTSDDDKVGSISEDSSVYAPRTTRRKEAHYNMNDAFKQLDEALEADEKYQEKKRLRKTRKLNVSDEEGGSQDDAAQPPGRSRGKDLSNILGPNWKEFESTKARSKRRRRVGQLSSSSGESDTETRDASDHNSDDNDVDFQPSSTSLEASKSTEEEEGVSTDSVSSENSWLCSSRRRNLGPKRGTRKRNSCRSSNFPRRRGRPVPRFEESETGEPDSDDSAVSRHNGRTRPRRCARNVISYRESDDDDQEDNKWCASTANRPATHIRRNFFEDEEEHGELKQSRTESHLHMRSNDESDDKPPTPVSRLVRSVKVTRRRRMLSSDSDYRPEADEEVDRVERETVESKDKLTKRNGLSSEEVSNASSTEDDDTTRLKIIEPTLEDSPTNQACTVVNSVLYSPRLLSTKTADRFLDPVKSTVSATTIGVSQQEDDEEEAVEDEADDLLPVRPLVCVDATLNVSTEPLHSPADLFE</sequence>
<dbReference type="SUPFAM" id="SSF57903">
    <property type="entry name" value="FYVE/PHD zinc finger"/>
    <property type="match status" value="1"/>
</dbReference>
<gene>
    <name evidence="7" type="ORF">P879_08930</name>
</gene>
<feature type="region of interest" description="Disordered" evidence="5">
    <location>
        <begin position="670"/>
        <end position="753"/>
    </location>
</feature>
<dbReference type="InterPro" id="IPR013083">
    <property type="entry name" value="Znf_RING/FYVE/PHD"/>
</dbReference>
<comment type="caution">
    <text evidence="7">The sequence shown here is derived from an EMBL/GenBank/DDBJ whole genome shotgun (WGS) entry which is preliminary data.</text>
</comment>
<feature type="domain" description="PHD-type" evidence="6">
    <location>
        <begin position="553"/>
        <end position="603"/>
    </location>
</feature>
<dbReference type="InterPro" id="IPR019786">
    <property type="entry name" value="Zinc_finger_PHD-type_CS"/>
</dbReference>
<dbReference type="GO" id="GO:0045892">
    <property type="term" value="P:negative regulation of DNA-templated transcription"/>
    <property type="evidence" value="ECO:0007669"/>
    <property type="project" value="TreeGrafter"/>
</dbReference>
<accession>A0A8T0DPV5</accession>
<dbReference type="AlphaFoldDB" id="A0A8T0DPV5"/>
<feature type="compositionally biased region" description="Basic and acidic residues" evidence="5">
    <location>
        <begin position="1016"/>
        <end position="1039"/>
    </location>
</feature>
<feature type="compositionally biased region" description="Polar residues" evidence="5">
    <location>
        <begin position="511"/>
        <end position="523"/>
    </location>
</feature>
<feature type="compositionally biased region" description="Basic and acidic residues" evidence="5">
    <location>
        <begin position="736"/>
        <end position="747"/>
    </location>
</feature>
<feature type="compositionally biased region" description="Polar residues" evidence="5">
    <location>
        <begin position="898"/>
        <end position="910"/>
    </location>
</feature>
<feature type="compositionally biased region" description="Basic and acidic residues" evidence="5">
    <location>
        <begin position="1075"/>
        <end position="1088"/>
    </location>
</feature>
<dbReference type="Gene3D" id="3.30.40.10">
    <property type="entry name" value="Zinc/RING finger domain, C3HC4 (zinc finger)"/>
    <property type="match status" value="1"/>
</dbReference>
<dbReference type="InterPro" id="IPR028938">
    <property type="entry name" value="Rsf1-like"/>
</dbReference>
<dbReference type="EMBL" id="JTDF01002449">
    <property type="protein sequence ID" value="KAF8568777.1"/>
    <property type="molecule type" value="Genomic_DNA"/>
</dbReference>
<keyword evidence="1" id="KW-0479">Metal-binding</keyword>
<evidence type="ECO:0000256" key="5">
    <source>
        <dbReference type="SAM" id="MobiDB-lite"/>
    </source>
</evidence>
<keyword evidence="8" id="KW-1185">Reference proteome</keyword>
<feature type="region of interest" description="Disordered" evidence="5">
    <location>
        <begin position="1010"/>
        <end position="1110"/>
    </location>
</feature>
<feature type="compositionally biased region" description="Basic and acidic residues" evidence="5">
    <location>
        <begin position="861"/>
        <end position="872"/>
    </location>
</feature>
<dbReference type="InterPro" id="IPR019787">
    <property type="entry name" value="Znf_PHD-finger"/>
</dbReference>
<evidence type="ECO:0000256" key="1">
    <source>
        <dbReference type="ARBA" id="ARBA00022723"/>
    </source>
</evidence>
<feature type="compositionally biased region" description="Polar residues" evidence="5">
    <location>
        <begin position="337"/>
        <end position="364"/>
    </location>
</feature>
<evidence type="ECO:0000313" key="8">
    <source>
        <dbReference type="Proteomes" id="UP000699462"/>
    </source>
</evidence>
<dbReference type="GO" id="GO:0031213">
    <property type="term" value="C:RSF complex"/>
    <property type="evidence" value="ECO:0007669"/>
    <property type="project" value="InterPro"/>
</dbReference>
<feature type="compositionally biased region" description="Acidic residues" evidence="5">
    <location>
        <begin position="948"/>
        <end position="957"/>
    </location>
</feature>
<dbReference type="InterPro" id="IPR011011">
    <property type="entry name" value="Znf_FYVE_PHD"/>
</dbReference>
<evidence type="ECO:0000256" key="4">
    <source>
        <dbReference type="PROSITE-ProRule" id="PRU00146"/>
    </source>
</evidence>
<feature type="compositionally biased region" description="Polar residues" evidence="5">
    <location>
        <begin position="1091"/>
        <end position="1103"/>
    </location>
</feature>
<feature type="region of interest" description="Disordered" evidence="5">
    <location>
        <begin position="222"/>
        <end position="249"/>
    </location>
</feature>
<feature type="compositionally biased region" description="Basic residues" evidence="5">
    <location>
        <begin position="432"/>
        <end position="446"/>
    </location>
</feature>
<protein>
    <submittedName>
        <fullName evidence="7">Remodeling and spacing factor 1</fullName>
    </submittedName>
</protein>
<feature type="region of interest" description="Disordered" evidence="5">
    <location>
        <begin position="332"/>
        <end position="465"/>
    </location>
</feature>
<dbReference type="Proteomes" id="UP000699462">
    <property type="component" value="Unassembled WGS sequence"/>
</dbReference>
<evidence type="ECO:0000256" key="3">
    <source>
        <dbReference type="ARBA" id="ARBA00022833"/>
    </source>
</evidence>
<dbReference type="PANTHER" id="PTHR14296">
    <property type="entry name" value="REMODELING AND SPACING FACTOR 1"/>
    <property type="match status" value="1"/>
</dbReference>
<dbReference type="GO" id="GO:0008270">
    <property type="term" value="F:zinc ion binding"/>
    <property type="evidence" value="ECO:0007669"/>
    <property type="project" value="UniProtKB-KW"/>
</dbReference>
<dbReference type="PROSITE" id="PS50016">
    <property type="entry name" value="ZF_PHD_2"/>
    <property type="match status" value="1"/>
</dbReference>
<dbReference type="PROSITE" id="PS01359">
    <property type="entry name" value="ZF_PHD_1"/>
    <property type="match status" value="1"/>
</dbReference>